<dbReference type="SMART" id="SM00388">
    <property type="entry name" value="HisKA"/>
    <property type="match status" value="1"/>
</dbReference>
<organism evidence="9 10">
    <name type="scientific">Blastopirellula marina</name>
    <dbReference type="NCBI Taxonomy" id="124"/>
    <lineage>
        <taxon>Bacteria</taxon>
        <taxon>Pseudomonadati</taxon>
        <taxon>Planctomycetota</taxon>
        <taxon>Planctomycetia</taxon>
        <taxon>Pirellulales</taxon>
        <taxon>Pirellulaceae</taxon>
        <taxon>Blastopirellula</taxon>
    </lineage>
</organism>
<feature type="coiled-coil region" evidence="6">
    <location>
        <begin position="214"/>
        <end position="241"/>
    </location>
</feature>
<keyword evidence="3 5" id="KW-0597">Phosphoprotein</keyword>
<evidence type="ECO:0000259" key="8">
    <source>
        <dbReference type="PROSITE" id="PS50110"/>
    </source>
</evidence>
<keyword evidence="6" id="KW-0175">Coiled coil</keyword>
<name>A0A2S8GEV6_9BACT</name>
<evidence type="ECO:0000256" key="3">
    <source>
        <dbReference type="ARBA" id="ARBA00022553"/>
    </source>
</evidence>
<dbReference type="Pfam" id="PF00512">
    <property type="entry name" value="HisKA"/>
    <property type="match status" value="1"/>
</dbReference>
<dbReference type="Gene3D" id="1.10.287.130">
    <property type="match status" value="1"/>
</dbReference>
<gene>
    <name evidence="9" type="ORF">C5Y93_25035</name>
</gene>
<keyword evidence="4" id="KW-0902">Two-component regulatory system</keyword>
<dbReference type="Proteomes" id="UP000237819">
    <property type="component" value="Unassembled WGS sequence"/>
</dbReference>
<evidence type="ECO:0000313" key="9">
    <source>
        <dbReference type="EMBL" id="PQO42987.1"/>
    </source>
</evidence>
<dbReference type="SMART" id="SM00448">
    <property type="entry name" value="REC"/>
    <property type="match status" value="2"/>
</dbReference>
<sequence length="640" mass="70629">MRRTADYRRRSNRARGSNCIGACAVEQKSFDNGTNRRVIVIDDNPAIHDDFRRILSGQSNQNVAPSDVKALLFEEEALAPNEFDFGFEIESAFQGKEGLQKVAAAERAGCPFALAFVDMRMPPGWDGLETIKRIWRDYPDIQVVMCTAYSDHSWESLLMELGETDQLVILKKPFDVIEARQLAIALTRKWQLTQQARMRMGELNELVEQRTADLMRAASELKSTNDRLMEASRAAEAANRSKSEFLANMSHEIRTPMTAIIGYAEELRHSDGIERAPKDRVFALETILRNGHHLLQVINDVLDISKIEAGKLEVCLQPASPVRVVSDVLALMHLRASQKGLRLENEFCGPMPASIMTDATRLRQILINLIGNAIKYTDEGTVSLRTRLIDIGSETPHLEFEVIDSGIGMSDEEMQRVFLPFEQANTSMSRKYGGTGLGLSISIRLTELLGGSLRCESNPGHGSVFRFTIGTGDLASVKISNCADDMNWVPTSGSSVPSSPLAVAGRILLVEDGPDNQRLLRLILEKAGADVTIASDGRDGVDLVLTARSQGVPFDMILMDMQMPVMDGYQATHKLRNEGVRTPILALTAHAMSGDRQRCLDAGADEYLTKPVNRTLLLETIAGFLLGSGKENVLVAEAEK</sequence>
<dbReference type="InterPro" id="IPR004358">
    <property type="entry name" value="Sig_transdc_His_kin-like_C"/>
</dbReference>
<dbReference type="Pfam" id="PF02518">
    <property type="entry name" value="HATPase_c"/>
    <property type="match status" value="1"/>
</dbReference>
<dbReference type="EMBL" id="PUHZ01000024">
    <property type="protein sequence ID" value="PQO42987.1"/>
    <property type="molecule type" value="Genomic_DNA"/>
</dbReference>
<comment type="caution">
    <text evidence="9">The sequence shown here is derived from an EMBL/GenBank/DDBJ whole genome shotgun (WGS) entry which is preliminary data.</text>
</comment>
<dbReference type="InterPro" id="IPR011006">
    <property type="entry name" value="CheY-like_superfamily"/>
</dbReference>
<dbReference type="CDD" id="cd00082">
    <property type="entry name" value="HisKA"/>
    <property type="match status" value="1"/>
</dbReference>
<dbReference type="Gene3D" id="3.40.50.2300">
    <property type="match status" value="2"/>
</dbReference>
<dbReference type="PROSITE" id="PS50109">
    <property type="entry name" value="HIS_KIN"/>
    <property type="match status" value="1"/>
</dbReference>
<proteinExistence type="predicted"/>
<dbReference type="CDD" id="cd16922">
    <property type="entry name" value="HATPase_EvgS-ArcB-TorS-like"/>
    <property type="match status" value="1"/>
</dbReference>
<dbReference type="EC" id="2.7.13.3" evidence="2"/>
<dbReference type="InterPro" id="IPR001789">
    <property type="entry name" value="Sig_transdc_resp-reg_receiver"/>
</dbReference>
<dbReference type="PANTHER" id="PTHR45339:SF1">
    <property type="entry name" value="HYBRID SIGNAL TRANSDUCTION HISTIDINE KINASE J"/>
    <property type="match status" value="1"/>
</dbReference>
<dbReference type="InterPro" id="IPR003661">
    <property type="entry name" value="HisK_dim/P_dom"/>
</dbReference>
<dbReference type="Gene3D" id="3.30.565.10">
    <property type="entry name" value="Histidine kinase-like ATPase, C-terminal domain"/>
    <property type="match status" value="1"/>
</dbReference>
<evidence type="ECO:0000256" key="1">
    <source>
        <dbReference type="ARBA" id="ARBA00000085"/>
    </source>
</evidence>
<dbReference type="InterPro" id="IPR036890">
    <property type="entry name" value="HATPase_C_sf"/>
</dbReference>
<dbReference type="AlphaFoldDB" id="A0A2S8GEV6"/>
<evidence type="ECO:0000256" key="6">
    <source>
        <dbReference type="SAM" id="Coils"/>
    </source>
</evidence>
<feature type="domain" description="Response regulatory" evidence="8">
    <location>
        <begin position="506"/>
        <end position="625"/>
    </location>
</feature>
<dbReference type="InterPro" id="IPR005467">
    <property type="entry name" value="His_kinase_dom"/>
</dbReference>
<protein>
    <recommendedName>
        <fullName evidence="2">histidine kinase</fullName>
        <ecNumber evidence="2">2.7.13.3</ecNumber>
    </recommendedName>
</protein>
<dbReference type="PANTHER" id="PTHR45339">
    <property type="entry name" value="HYBRID SIGNAL TRANSDUCTION HISTIDINE KINASE J"/>
    <property type="match status" value="1"/>
</dbReference>
<dbReference type="PRINTS" id="PR00344">
    <property type="entry name" value="BCTRLSENSOR"/>
</dbReference>
<dbReference type="SUPFAM" id="SSF52172">
    <property type="entry name" value="CheY-like"/>
    <property type="match status" value="2"/>
</dbReference>
<evidence type="ECO:0000256" key="4">
    <source>
        <dbReference type="ARBA" id="ARBA00023012"/>
    </source>
</evidence>
<feature type="modified residue" description="4-aspartylphosphate" evidence="5">
    <location>
        <position position="118"/>
    </location>
</feature>
<dbReference type="CDD" id="cd17546">
    <property type="entry name" value="REC_hyHK_CKI1_RcsC-like"/>
    <property type="match status" value="1"/>
</dbReference>
<evidence type="ECO:0000256" key="2">
    <source>
        <dbReference type="ARBA" id="ARBA00012438"/>
    </source>
</evidence>
<dbReference type="PROSITE" id="PS50110">
    <property type="entry name" value="RESPONSE_REGULATORY"/>
    <property type="match status" value="2"/>
</dbReference>
<feature type="modified residue" description="4-aspartylphosphate" evidence="5">
    <location>
        <position position="560"/>
    </location>
</feature>
<dbReference type="SUPFAM" id="SSF47384">
    <property type="entry name" value="Homodimeric domain of signal transducing histidine kinase"/>
    <property type="match status" value="1"/>
</dbReference>
<dbReference type="GO" id="GO:0000155">
    <property type="term" value="F:phosphorelay sensor kinase activity"/>
    <property type="evidence" value="ECO:0007669"/>
    <property type="project" value="InterPro"/>
</dbReference>
<evidence type="ECO:0000313" key="10">
    <source>
        <dbReference type="Proteomes" id="UP000237819"/>
    </source>
</evidence>
<dbReference type="InterPro" id="IPR036097">
    <property type="entry name" value="HisK_dim/P_sf"/>
</dbReference>
<feature type="domain" description="Response regulatory" evidence="8">
    <location>
        <begin position="37"/>
        <end position="184"/>
    </location>
</feature>
<reference evidence="9 10" key="1">
    <citation type="submission" date="2018-02" db="EMBL/GenBank/DDBJ databases">
        <title>Comparative genomes isolates from brazilian mangrove.</title>
        <authorList>
            <person name="Araujo J.E."/>
            <person name="Taketani R.G."/>
            <person name="Silva M.C.P."/>
            <person name="Loureco M.V."/>
            <person name="Andreote F.D."/>
        </authorList>
    </citation>
    <scope>NUCLEOTIDE SEQUENCE [LARGE SCALE GENOMIC DNA]</scope>
    <source>
        <strain evidence="9 10">Nap-Phe MGV</strain>
    </source>
</reference>
<dbReference type="Pfam" id="PF00072">
    <property type="entry name" value="Response_reg"/>
    <property type="match status" value="2"/>
</dbReference>
<evidence type="ECO:0000259" key="7">
    <source>
        <dbReference type="PROSITE" id="PS50109"/>
    </source>
</evidence>
<evidence type="ECO:0000256" key="5">
    <source>
        <dbReference type="PROSITE-ProRule" id="PRU00169"/>
    </source>
</evidence>
<dbReference type="InterPro" id="IPR003594">
    <property type="entry name" value="HATPase_dom"/>
</dbReference>
<dbReference type="SMART" id="SM00387">
    <property type="entry name" value="HATPase_c"/>
    <property type="match status" value="1"/>
</dbReference>
<comment type="catalytic activity">
    <reaction evidence="1">
        <text>ATP + protein L-histidine = ADP + protein N-phospho-L-histidine.</text>
        <dbReference type="EC" id="2.7.13.3"/>
    </reaction>
</comment>
<dbReference type="FunFam" id="3.30.565.10:FF:000010">
    <property type="entry name" value="Sensor histidine kinase RcsC"/>
    <property type="match status" value="1"/>
</dbReference>
<accession>A0A2S8GEV6</accession>
<feature type="domain" description="Histidine kinase" evidence="7">
    <location>
        <begin position="248"/>
        <end position="473"/>
    </location>
</feature>
<dbReference type="SUPFAM" id="SSF55874">
    <property type="entry name" value="ATPase domain of HSP90 chaperone/DNA topoisomerase II/histidine kinase"/>
    <property type="match status" value="1"/>
</dbReference>